<accession>A0A401WFK2</accession>
<feature type="chain" id="PRO_5019490906" description="Secreted protein" evidence="1">
    <location>
        <begin position="25"/>
        <end position="93"/>
    </location>
</feature>
<evidence type="ECO:0000313" key="3">
    <source>
        <dbReference type="Proteomes" id="UP000286746"/>
    </source>
</evidence>
<evidence type="ECO:0000313" key="2">
    <source>
        <dbReference type="EMBL" id="GCD48107.1"/>
    </source>
</evidence>
<reference evidence="2 3" key="1">
    <citation type="submission" date="2018-11" db="EMBL/GenBank/DDBJ databases">
        <title>Whole genome sequence of Streptomyces paromomycinus NBRC 15454(T).</title>
        <authorList>
            <person name="Komaki H."/>
            <person name="Tamura T."/>
        </authorList>
    </citation>
    <scope>NUCLEOTIDE SEQUENCE [LARGE SCALE GENOMIC DNA]</scope>
    <source>
        <strain evidence="2 3">NBRC 15454</strain>
    </source>
</reference>
<evidence type="ECO:0008006" key="4">
    <source>
        <dbReference type="Google" id="ProtNLM"/>
    </source>
</evidence>
<dbReference type="AlphaFoldDB" id="A0A401WFK2"/>
<gene>
    <name evidence="2" type="ORF">GKJPGBOP_07903</name>
</gene>
<keyword evidence="1" id="KW-0732">Signal</keyword>
<organism evidence="2 3">
    <name type="scientific">Streptomyces paromomycinus</name>
    <name type="common">Streptomyces rimosus subsp. paromomycinus</name>
    <dbReference type="NCBI Taxonomy" id="92743"/>
    <lineage>
        <taxon>Bacteria</taxon>
        <taxon>Bacillati</taxon>
        <taxon>Actinomycetota</taxon>
        <taxon>Actinomycetes</taxon>
        <taxon>Kitasatosporales</taxon>
        <taxon>Streptomycetaceae</taxon>
        <taxon>Streptomyces</taxon>
    </lineage>
</organism>
<dbReference type="RefSeq" id="WP_125058084.1">
    <property type="nucleotide sequence ID" value="NZ_BHZD01000001.1"/>
</dbReference>
<feature type="signal peptide" evidence="1">
    <location>
        <begin position="1"/>
        <end position="24"/>
    </location>
</feature>
<evidence type="ECO:0000256" key="1">
    <source>
        <dbReference type="SAM" id="SignalP"/>
    </source>
</evidence>
<dbReference type="EMBL" id="BHZD01000001">
    <property type="protein sequence ID" value="GCD48107.1"/>
    <property type="molecule type" value="Genomic_DNA"/>
</dbReference>
<sequence>MRLVPRLTAALGGLALALGGVVVAAPAVQATPQNCFYYVMEQHPDADPEVVERGCQLGAKGTKESHRACYFELRRAYVPAKIAFDGCHRAGLK</sequence>
<keyword evidence="3" id="KW-1185">Reference proteome</keyword>
<protein>
    <recommendedName>
        <fullName evidence="4">Secreted protein</fullName>
    </recommendedName>
</protein>
<name>A0A401WFK2_STREY</name>
<comment type="caution">
    <text evidence="2">The sequence shown here is derived from an EMBL/GenBank/DDBJ whole genome shotgun (WGS) entry which is preliminary data.</text>
</comment>
<proteinExistence type="predicted"/>
<dbReference type="Proteomes" id="UP000286746">
    <property type="component" value="Unassembled WGS sequence"/>
</dbReference>